<name>A3SIA7_ROSNI</name>
<dbReference type="HOGENOM" id="CLU_123717_2_1_5"/>
<organism evidence="1 2">
    <name type="scientific">Roseovarius nubinhibens (strain ATCC BAA-591 / DSM 15170 / ISM)</name>
    <dbReference type="NCBI Taxonomy" id="89187"/>
    <lineage>
        <taxon>Bacteria</taxon>
        <taxon>Pseudomonadati</taxon>
        <taxon>Pseudomonadota</taxon>
        <taxon>Alphaproteobacteria</taxon>
        <taxon>Rhodobacterales</taxon>
        <taxon>Roseobacteraceae</taxon>
        <taxon>Roseovarius</taxon>
    </lineage>
</organism>
<dbReference type="EMBL" id="AALY01000001">
    <property type="protein sequence ID" value="EAP77088.1"/>
    <property type="molecule type" value="Genomic_DNA"/>
</dbReference>
<sequence>MPVETCRKQEIFMRPFILALPAAALLAACNPESESPAMPSEDACGAAALQHLVGQDHTSHDFSKEAKALRIIPPNSAVTMDHRPDRLNVDIDDQGTVTRIWCG</sequence>
<dbReference type="Gene3D" id="3.30.10.10">
    <property type="entry name" value="Trypsin Inhibitor V, subunit A"/>
    <property type="match status" value="1"/>
</dbReference>
<proteinExistence type="predicted"/>
<evidence type="ECO:0008006" key="3">
    <source>
        <dbReference type="Google" id="ProtNLM"/>
    </source>
</evidence>
<accession>A3SIA7</accession>
<dbReference type="Pfam" id="PF11720">
    <property type="entry name" value="Inhibitor_I78"/>
    <property type="match status" value="1"/>
</dbReference>
<protein>
    <recommendedName>
        <fullName evidence="3">Peptidase inhibitor I78 family protein</fullName>
    </recommendedName>
</protein>
<keyword evidence="2" id="KW-1185">Reference proteome</keyword>
<dbReference type="PROSITE" id="PS51257">
    <property type="entry name" value="PROKAR_LIPOPROTEIN"/>
    <property type="match status" value="1"/>
</dbReference>
<dbReference type="STRING" id="89187.ISM_02325"/>
<evidence type="ECO:0000313" key="2">
    <source>
        <dbReference type="Proteomes" id="UP000005954"/>
    </source>
</evidence>
<dbReference type="PANTHER" id="PTHR39600:SF1">
    <property type="entry name" value="PEPTIDASE INHIBITOR I78 FAMILY PROTEIN"/>
    <property type="match status" value="1"/>
</dbReference>
<evidence type="ECO:0000313" key="1">
    <source>
        <dbReference type="EMBL" id="EAP77088.1"/>
    </source>
</evidence>
<dbReference type="InterPro" id="IPR021719">
    <property type="entry name" value="Prot_inh_I78"/>
</dbReference>
<dbReference type="AlphaFoldDB" id="A3SIA7"/>
<dbReference type="eggNOG" id="ENOG50339MI">
    <property type="taxonomic scope" value="Bacteria"/>
</dbReference>
<reference evidence="1 2" key="1">
    <citation type="submission" date="2005-12" db="EMBL/GenBank/DDBJ databases">
        <authorList>
            <person name="Moran M.A."/>
            <person name="Ferriera S."/>
            <person name="Johnson J."/>
            <person name="Kravitz S."/>
            <person name="Halpern A."/>
            <person name="Remington K."/>
            <person name="Beeson K."/>
            <person name="Tran B."/>
            <person name="Rogers Y.-H."/>
            <person name="Friedman R."/>
            <person name="Venter J.C."/>
        </authorList>
    </citation>
    <scope>NUCLEOTIDE SEQUENCE [LARGE SCALE GENOMIC DNA]</scope>
    <source>
        <strain evidence="2">ATCC BAA-591 / DSM 15170 / ISM</strain>
    </source>
</reference>
<dbReference type="Proteomes" id="UP000005954">
    <property type="component" value="Unassembled WGS sequence"/>
</dbReference>
<gene>
    <name evidence="1" type="ORF">ISM_02325</name>
</gene>
<comment type="caution">
    <text evidence="1">The sequence shown here is derived from an EMBL/GenBank/DDBJ whole genome shotgun (WGS) entry which is preliminary data.</text>
</comment>
<dbReference type="PANTHER" id="PTHR39600">
    <property type="entry name" value="PEPTIDASE INHIBITOR I78 FAMILY PROTEIN"/>
    <property type="match status" value="1"/>
</dbReference>